<dbReference type="OrthoDB" id="3270319at2759"/>
<name>A0A1B9GIW6_9TREE</name>
<dbReference type="SUPFAM" id="SSF52540">
    <property type="entry name" value="P-loop containing nucleoside triphosphate hydrolases"/>
    <property type="match status" value="1"/>
</dbReference>
<dbReference type="Gene3D" id="3.40.50.300">
    <property type="entry name" value="P-loop containing nucleotide triphosphate hydrolases"/>
    <property type="match status" value="1"/>
</dbReference>
<dbReference type="Proteomes" id="UP000092666">
    <property type="component" value="Unassembled WGS sequence"/>
</dbReference>
<dbReference type="EMBL" id="KI669514">
    <property type="protein sequence ID" value="OCF30921.1"/>
    <property type="molecule type" value="Genomic_DNA"/>
</dbReference>
<gene>
    <name evidence="1" type="ORF">I316_07447</name>
</gene>
<proteinExistence type="predicted"/>
<dbReference type="AlphaFoldDB" id="A0A1B9GIW6"/>
<accession>A0A1B9GIW6</accession>
<evidence type="ECO:0000313" key="2">
    <source>
        <dbReference type="Proteomes" id="UP000092666"/>
    </source>
</evidence>
<reference evidence="1 2" key="1">
    <citation type="submission" date="2013-07" db="EMBL/GenBank/DDBJ databases">
        <title>The Genome Sequence of Cryptococcus heveanensis BCC8398.</title>
        <authorList>
            <consortium name="The Broad Institute Genome Sequencing Platform"/>
            <person name="Cuomo C."/>
            <person name="Litvintseva A."/>
            <person name="Chen Y."/>
            <person name="Heitman J."/>
            <person name="Sun S."/>
            <person name="Springer D."/>
            <person name="Dromer F."/>
            <person name="Young S.K."/>
            <person name="Zeng Q."/>
            <person name="Gargeya S."/>
            <person name="Fitzgerald M."/>
            <person name="Abouelleil A."/>
            <person name="Alvarado L."/>
            <person name="Berlin A.M."/>
            <person name="Chapman S.B."/>
            <person name="Dewar J."/>
            <person name="Goldberg J."/>
            <person name="Griggs A."/>
            <person name="Gujja S."/>
            <person name="Hansen M."/>
            <person name="Howarth C."/>
            <person name="Imamovic A."/>
            <person name="Larimer J."/>
            <person name="McCowan C."/>
            <person name="Murphy C."/>
            <person name="Pearson M."/>
            <person name="Priest M."/>
            <person name="Roberts A."/>
            <person name="Saif S."/>
            <person name="Shea T."/>
            <person name="Sykes S."/>
            <person name="Wortman J."/>
            <person name="Nusbaum C."/>
            <person name="Birren B."/>
        </authorList>
    </citation>
    <scope>NUCLEOTIDE SEQUENCE [LARGE SCALE GENOMIC DNA]</scope>
    <source>
        <strain evidence="1 2">BCC8398</strain>
    </source>
</reference>
<protein>
    <submittedName>
        <fullName evidence="1">Uncharacterized protein</fullName>
    </submittedName>
</protein>
<reference evidence="2" key="2">
    <citation type="submission" date="2013-12" db="EMBL/GenBank/DDBJ databases">
        <title>Evolution of pathogenesis and genome organization in the Tremellales.</title>
        <authorList>
            <person name="Cuomo C."/>
            <person name="Litvintseva A."/>
            <person name="Heitman J."/>
            <person name="Chen Y."/>
            <person name="Sun S."/>
            <person name="Springer D."/>
            <person name="Dromer F."/>
            <person name="Young S."/>
            <person name="Zeng Q."/>
            <person name="Chapman S."/>
            <person name="Gujja S."/>
            <person name="Saif S."/>
            <person name="Birren B."/>
        </authorList>
    </citation>
    <scope>NUCLEOTIDE SEQUENCE [LARGE SCALE GENOMIC DNA]</scope>
    <source>
        <strain evidence="2">BCC8398</strain>
    </source>
</reference>
<dbReference type="STRING" id="1296120.A0A1B9GIW6"/>
<evidence type="ECO:0000313" key="1">
    <source>
        <dbReference type="EMBL" id="OCF30921.1"/>
    </source>
</evidence>
<organism evidence="1 2">
    <name type="scientific">Kwoniella heveanensis BCC8398</name>
    <dbReference type="NCBI Taxonomy" id="1296120"/>
    <lineage>
        <taxon>Eukaryota</taxon>
        <taxon>Fungi</taxon>
        <taxon>Dikarya</taxon>
        <taxon>Basidiomycota</taxon>
        <taxon>Agaricomycotina</taxon>
        <taxon>Tremellomycetes</taxon>
        <taxon>Tremellales</taxon>
        <taxon>Cryptococcaceae</taxon>
        <taxon>Kwoniella</taxon>
    </lineage>
</organism>
<keyword evidence="2" id="KW-1185">Reference proteome</keyword>
<sequence>MSLTNIKRIKAKVRFIDLQPWEQERTSSCENVEPFEPHGTAYSYWSPNAPTPSPIQAVIDDVKAVLDEDIGKPDPLKRKCIVFAKWTSLLPFTQLYFARAGIFTVALHGKHTIEERRSIVRDFQKDADHR</sequence>
<dbReference type="InterPro" id="IPR027417">
    <property type="entry name" value="P-loop_NTPase"/>
</dbReference>